<name>A0A6B0TYC5_9RHOB</name>
<accession>A0A6B0TYC5</accession>
<dbReference type="Proteomes" id="UP000436016">
    <property type="component" value="Unassembled WGS sequence"/>
</dbReference>
<dbReference type="RefSeq" id="WP_160856368.1">
    <property type="nucleotide sequence ID" value="NZ_WUWG01000007.1"/>
</dbReference>
<comment type="caution">
    <text evidence="1">The sequence shown here is derived from an EMBL/GenBank/DDBJ whole genome shotgun (WGS) entry which is preliminary data.</text>
</comment>
<evidence type="ECO:0000313" key="1">
    <source>
        <dbReference type="EMBL" id="MXU66705.1"/>
    </source>
</evidence>
<evidence type="ECO:0000313" key="2">
    <source>
        <dbReference type="Proteomes" id="UP000436016"/>
    </source>
</evidence>
<protein>
    <submittedName>
        <fullName evidence="1">Uncharacterized protein</fullName>
    </submittedName>
</protein>
<proteinExistence type="predicted"/>
<sequence>MADPAFGQHWRPSDPFRDFCQWRYDPPAPPTDDALRSAALLHASFEAGNAPALLPQLADRLVAGLGRFNTVWGVKWADGRMGWEFYIYDYGRDRRERGLVELRAALDGLVTLPEGDFEHLPYFMVSLEIDADGLPQLDLYLGNPGSSVSSGICYGIRSSGLELRNFYFFFDAKAEQKASWDKITESAHLDRGAPDPAAFIWPEIGPMETLVVANKRQADGIYFSRIRVAGLRAFLARLAYPAALQDFLAAQGTGFDHLLFDVGWDFRQDADGQVQPIKGSFYGLL</sequence>
<organism evidence="1 2">
    <name type="scientific">Oceanomicrobium pacificus</name>
    <dbReference type="NCBI Taxonomy" id="2692916"/>
    <lineage>
        <taxon>Bacteria</taxon>
        <taxon>Pseudomonadati</taxon>
        <taxon>Pseudomonadota</taxon>
        <taxon>Alphaproteobacteria</taxon>
        <taxon>Rhodobacterales</taxon>
        <taxon>Paracoccaceae</taxon>
        <taxon>Oceanomicrobium</taxon>
    </lineage>
</organism>
<dbReference type="EMBL" id="WUWG01000007">
    <property type="protein sequence ID" value="MXU66705.1"/>
    <property type="molecule type" value="Genomic_DNA"/>
</dbReference>
<reference evidence="1 2" key="1">
    <citation type="submission" date="2019-12" db="EMBL/GenBank/DDBJ databases">
        <title>Strain KN286 was isolated from seawater, which was collected from Caroline Seamount in the tropical western Pacific.</title>
        <authorList>
            <person name="Wang Q."/>
        </authorList>
    </citation>
    <scope>NUCLEOTIDE SEQUENCE [LARGE SCALE GENOMIC DNA]</scope>
    <source>
        <strain evidence="1 2">KN286</strain>
    </source>
</reference>
<dbReference type="AlphaFoldDB" id="A0A6B0TYC5"/>
<gene>
    <name evidence="1" type="ORF">GSH16_14745</name>
</gene>
<keyword evidence="2" id="KW-1185">Reference proteome</keyword>